<feature type="domain" description="Plastocyanin-like" evidence="2">
    <location>
        <begin position="8"/>
        <end position="113"/>
    </location>
</feature>
<dbReference type="PANTHER" id="PTHR11709">
    <property type="entry name" value="MULTI-COPPER OXIDASE"/>
    <property type="match status" value="1"/>
</dbReference>
<dbReference type="Pfam" id="PF00394">
    <property type="entry name" value="Cu-oxidase"/>
    <property type="match status" value="1"/>
</dbReference>
<dbReference type="InterPro" id="IPR045087">
    <property type="entry name" value="Cu-oxidase_fam"/>
</dbReference>
<evidence type="ECO:0000259" key="2">
    <source>
        <dbReference type="Pfam" id="PF00394"/>
    </source>
</evidence>
<dbReference type="Proteomes" id="UP000614334">
    <property type="component" value="Unassembled WGS sequence"/>
</dbReference>
<dbReference type="InterPro" id="IPR011706">
    <property type="entry name" value="Cu-oxidase_C"/>
</dbReference>
<dbReference type="EMBL" id="JACYCF010000014">
    <property type="protein sequence ID" value="KAF8752830.1"/>
    <property type="molecule type" value="Genomic_DNA"/>
</dbReference>
<organism evidence="4 5">
    <name type="scientific">Rhizoctonia solani</name>
    <dbReference type="NCBI Taxonomy" id="456999"/>
    <lineage>
        <taxon>Eukaryota</taxon>
        <taxon>Fungi</taxon>
        <taxon>Dikarya</taxon>
        <taxon>Basidiomycota</taxon>
        <taxon>Agaricomycotina</taxon>
        <taxon>Agaricomycetes</taxon>
        <taxon>Cantharellales</taxon>
        <taxon>Ceratobasidiaceae</taxon>
        <taxon>Rhizoctonia</taxon>
    </lineage>
</organism>
<dbReference type="GO" id="GO:0016491">
    <property type="term" value="F:oxidoreductase activity"/>
    <property type="evidence" value="ECO:0007669"/>
    <property type="project" value="InterPro"/>
</dbReference>
<gene>
    <name evidence="4" type="ORF">RHS01_07313</name>
</gene>
<evidence type="ECO:0000259" key="3">
    <source>
        <dbReference type="Pfam" id="PF07731"/>
    </source>
</evidence>
<protein>
    <submittedName>
        <fullName evidence="4">Multicopper oxidase family</fullName>
    </submittedName>
</protein>
<dbReference type="Pfam" id="PF07731">
    <property type="entry name" value="Cu-oxidase_2"/>
    <property type="match status" value="1"/>
</dbReference>
<dbReference type="PANTHER" id="PTHR11709:SF511">
    <property type="entry name" value="LACCASE"/>
    <property type="match status" value="1"/>
</dbReference>
<proteinExistence type="inferred from homology"/>
<evidence type="ECO:0000313" key="4">
    <source>
        <dbReference type="EMBL" id="KAF8752830.1"/>
    </source>
</evidence>
<comment type="caution">
    <text evidence="4">The sequence shown here is derived from an EMBL/GenBank/DDBJ whole genome shotgun (WGS) entry which is preliminary data.</text>
</comment>
<dbReference type="InterPro" id="IPR001117">
    <property type="entry name" value="Cu-oxidase_2nd"/>
</dbReference>
<dbReference type="InterPro" id="IPR008972">
    <property type="entry name" value="Cupredoxin"/>
</dbReference>
<name>A0A8H7I801_9AGAM</name>
<feature type="domain" description="Plastocyanin-like" evidence="3">
    <location>
        <begin position="223"/>
        <end position="344"/>
    </location>
</feature>
<sequence length="374" mass="42132">MAAHDVLKTIPDSGTINGKGKYDPASANNNTQLDNLYKLKVKRGKRIQGHKCTIIEADGILTKPIEVDAFDILAGQRYSCILKADQDPDSYWINAPITNVLNTNVQAMLEYDEDRRPSHYPWKPFLTWRITNEVIRYWQHKHGSHGHKGKGHHHKVRAIGGRVGQEADQDNSTVVLDETKLVPLIQPGAPGGSRDADVVVPLVFGLVKLWHRNVDDQQHILLSPDVPTLLKILSDKGHVDASDFAANELTYILPKNKVVELHIKGQSLGIAHPIHLHGHAFDVVQFGNNPPNYVNPPRRDVVGARDEGVRIRFRTDNPGPWFLHCHIDWHMDEGFAMVFAEAPEDIKKGSQSVRPNGQWKKLCEKYEKLPDELQ</sequence>
<dbReference type="GO" id="GO:0005507">
    <property type="term" value="F:copper ion binding"/>
    <property type="evidence" value="ECO:0007669"/>
    <property type="project" value="InterPro"/>
</dbReference>
<evidence type="ECO:0000313" key="5">
    <source>
        <dbReference type="Proteomes" id="UP000614334"/>
    </source>
</evidence>
<dbReference type="Gene3D" id="2.60.40.420">
    <property type="entry name" value="Cupredoxins - blue copper proteins"/>
    <property type="match status" value="2"/>
</dbReference>
<dbReference type="AlphaFoldDB" id="A0A8H7I801"/>
<dbReference type="CDD" id="cd13903">
    <property type="entry name" value="CuRO_3_Tv-LCC_like"/>
    <property type="match status" value="1"/>
</dbReference>
<dbReference type="SUPFAM" id="SSF49503">
    <property type="entry name" value="Cupredoxins"/>
    <property type="match status" value="2"/>
</dbReference>
<evidence type="ECO:0000256" key="1">
    <source>
        <dbReference type="ARBA" id="ARBA00010609"/>
    </source>
</evidence>
<comment type="similarity">
    <text evidence="1">Belongs to the multicopper oxidase family.</text>
</comment>
<accession>A0A8H7I801</accession>
<reference evidence="4" key="1">
    <citation type="submission" date="2020-09" db="EMBL/GenBank/DDBJ databases">
        <title>Comparative genome analyses of four rice-infecting Rhizoctonia solani isolates reveal extensive enrichment of homogalacturonan modification genes.</title>
        <authorList>
            <person name="Lee D.-Y."/>
            <person name="Jeon J."/>
            <person name="Kim K.-T."/>
            <person name="Cheong K."/>
            <person name="Song H."/>
            <person name="Choi G."/>
            <person name="Ko J."/>
            <person name="Opiyo S.O."/>
            <person name="Zuo S."/>
            <person name="Madhav S."/>
            <person name="Lee Y.-H."/>
            <person name="Wang G.-L."/>
        </authorList>
    </citation>
    <scope>NUCLEOTIDE SEQUENCE</scope>
    <source>
        <strain evidence="4">AG1-IA B2</strain>
    </source>
</reference>